<evidence type="ECO:0000313" key="2">
    <source>
        <dbReference type="EMBL" id="EDO14056.1"/>
    </source>
</evidence>
<dbReference type="EMBL" id="AAXF02000029">
    <property type="protein sequence ID" value="EDO14056.1"/>
    <property type="molecule type" value="Genomic_DNA"/>
</dbReference>
<reference evidence="2 3" key="1">
    <citation type="submission" date="2007-03" db="EMBL/GenBank/DDBJ databases">
        <authorList>
            <person name="Fulton L."/>
            <person name="Clifton S."/>
            <person name="Fulton B."/>
            <person name="Xu J."/>
            <person name="Minx P."/>
            <person name="Pepin K.H."/>
            <person name="Johnson M."/>
            <person name="Thiruvilangam P."/>
            <person name="Bhonagiri V."/>
            <person name="Nash W.E."/>
            <person name="Mardis E.R."/>
            <person name="Wilson R.K."/>
        </authorList>
    </citation>
    <scope>NUCLEOTIDE SEQUENCE [LARGE SCALE GENOMIC DNA]</scope>
    <source>
        <strain evidence="3">ATCC 8483 / DSM 1896 / JCM 5824 / BCRC 10623 / CCUG 4943 / NCTC 11153</strain>
    </source>
</reference>
<organism evidence="2 3">
    <name type="scientific">Bacteroides ovatus (strain ATCC 8483 / DSM 1896 / JCM 5824 / BCRC 10623 / CCUG 4943 / NCTC 11153)</name>
    <dbReference type="NCBI Taxonomy" id="411476"/>
    <lineage>
        <taxon>Bacteria</taxon>
        <taxon>Pseudomonadati</taxon>
        <taxon>Bacteroidota</taxon>
        <taxon>Bacteroidia</taxon>
        <taxon>Bacteroidales</taxon>
        <taxon>Bacteroidaceae</taxon>
        <taxon>Bacteroides</taxon>
    </lineage>
</organism>
<evidence type="ECO:0000256" key="1">
    <source>
        <dbReference type="SAM" id="MobiDB-lite"/>
    </source>
</evidence>
<sequence>MKRESNEENTIQEPLERSKEDNLQKKMDLAVCK</sequence>
<name>A0AAN3ACT7_BACO1</name>
<feature type="compositionally biased region" description="Basic and acidic residues" evidence="1">
    <location>
        <begin position="14"/>
        <end position="33"/>
    </location>
</feature>
<protein>
    <submittedName>
        <fullName evidence="2">Uncharacterized protein</fullName>
    </submittedName>
</protein>
<reference evidence="3" key="2">
    <citation type="submission" date="2007-04" db="EMBL/GenBank/DDBJ databases">
        <title>Draft genome sequence of Bacteroides ovatus (ATCC 8483).</title>
        <authorList>
            <person name="Sudarsanam P."/>
            <person name="Ley R."/>
            <person name="Guruge J."/>
            <person name="Turnbaugh P.J."/>
            <person name="Mahowald M."/>
            <person name="Liep D."/>
            <person name="Gordon J."/>
        </authorList>
    </citation>
    <scope>NUCLEOTIDE SEQUENCE [LARGE SCALE GENOMIC DNA]</scope>
    <source>
        <strain evidence="3">ATCC 8483 / DSM 1896 / JCM 5824 / BCRC 10623 / CCUG 4943 / NCTC 11153</strain>
    </source>
</reference>
<evidence type="ECO:0000313" key="3">
    <source>
        <dbReference type="Proteomes" id="UP000005475"/>
    </source>
</evidence>
<dbReference type="Proteomes" id="UP000005475">
    <property type="component" value="Unassembled WGS sequence"/>
</dbReference>
<accession>A0AAN3ACT7</accession>
<proteinExistence type="predicted"/>
<gene>
    <name evidence="2" type="ORF">BACOVA_00251</name>
</gene>
<comment type="caution">
    <text evidence="2">The sequence shown here is derived from an EMBL/GenBank/DDBJ whole genome shotgun (WGS) entry which is preliminary data.</text>
</comment>
<feature type="region of interest" description="Disordered" evidence="1">
    <location>
        <begin position="1"/>
        <end position="33"/>
    </location>
</feature>
<dbReference type="AlphaFoldDB" id="A0AAN3ACT7"/>